<feature type="region of interest" description="Disordered" evidence="20">
    <location>
        <begin position="1"/>
        <end position="87"/>
    </location>
</feature>
<feature type="compositionally biased region" description="Gly residues" evidence="20">
    <location>
        <begin position="23"/>
        <end position="34"/>
    </location>
</feature>
<evidence type="ECO:0000256" key="2">
    <source>
        <dbReference type="ARBA" id="ARBA00022527"/>
    </source>
</evidence>
<evidence type="ECO:0000256" key="1">
    <source>
        <dbReference type="ARBA" id="ARBA00012513"/>
    </source>
</evidence>
<dbReference type="Gene3D" id="1.10.510.10">
    <property type="entry name" value="Transferase(Phosphotransferase) domain 1"/>
    <property type="match status" value="1"/>
</dbReference>
<keyword evidence="19" id="KW-0175">Coiled coil</keyword>
<feature type="compositionally biased region" description="Low complexity" evidence="20">
    <location>
        <begin position="1"/>
        <end position="11"/>
    </location>
</feature>
<keyword evidence="11" id="KW-0652">Protein synthesis inhibitor</keyword>
<evidence type="ECO:0000313" key="23">
    <source>
        <dbReference type="Proteomes" id="UP000694553"/>
    </source>
</evidence>
<evidence type="ECO:0000256" key="20">
    <source>
        <dbReference type="SAM" id="MobiDB-lite"/>
    </source>
</evidence>
<dbReference type="SUPFAM" id="SSF56112">
    <property type="entry name" value="Protein kinase-like (PK-like)"/>
    <property type="match status" value="1"/>
</dbReference>
<evidence type="ECO:0000256" key="13">
    <source>
        <dbReference type="ARBA" id="ARBA00040433"/>
    </source>
</evidence>
<dbReference type="PROSITE" id="PS00107">
    <property type="entry name" value="PROTEIN_KINASE_ATP"/>
    <property type="match status" value="1"/>
</dbReference>
<evidence type="ECO:0000313" key="22">
    <source>
        <dbReference type="Ensembl" id="ENSCMUP00000012996.2"/>
    </source>
</evidence>
<dbReference type="FunFam" id="3.30.200.20:FF:000380">
    <property type="entry name" value="Eukaryotic translation initiation factor 2 alpha kinase 1"/>
    <property type="match status" value="1"/>
</dbReference>
<evidence type="ECO:0000256" key="15">
    <source>
        <dbReference type="ARBA" id="ARBA00042914"/>
    </source>
</evidence>
<dbReference type="InterPro" id="IPR000719">
    <property type="entry name" value="Prot_kinase_dom"/>
</dbReference>
<dbReference type="CDD" id="cd14049">
    <property type="entry name" value="STKc_EIF2AK1_HRI"/>
    <property type="match status" value="1"/>
</dbReference>
<dbReference type="Pfam" id="PF22949">
    <property type="entry name" value="HRI2_3H"/>
    <property type="match status" value="1"/>
</dbReference>
<evidence type="ECO:0000256" key="14">
    <source>
        <dbReference type="ARBA" id="ARBA00042456"/>
    </source>
</evidence>
<feature type="domain" description="Protein kinase" evidence="21">
    <location>
        <begin position="313"/>
        <end position="754"/>
    </location>
</feature>
<evidence type="ECO:0000256" key="17">
    <source>
        <dbReference type="ARBA" id="ARBA00048659"/>
    </source>
</evidence>
<keyword evidence="7" id="KW-0418">Kinase</keyword>
<name>A0A8C3GXG3_CORMO</name>
<comment type="catalytic activity">
    <reaction evidence="18">
        <text>L-seryl-[protein] + ATP = O-phospho-L-seryl-[protein] + ADP + H(+)</text>
        <dbReference type="Rhea" id="RHEA:17989"/>
        <dbReference type="Rhea" id="RHEA-COMP:9863"/>
        <dbReference type="Rhea" id="RHEA-COMP:11604"/>
        <dbReference type="ChEBI" id="CHEBI:15378"/>
        <dbReference type="ChEBI" id="CHEBI:29999"/>
        <dbReference type="ChEBI" id="CHEBI:30616"/>
        <dbReference type="ChEBI" id="CHEBI:83421"/>
        <dbReference type="ChEBI" id="CHEBI:456216"/>
        <dbReference type="EC" id="2.7.11.1"/>
    </reaction>
    <physiologicalReaction direction="left-to-right" evidence="18">
        <dbReference type="Rhea" id="RHEA:17990"/>
    </physiologicalReaction>
</comment>
<dbReference type="InterPro" id="IPR011009">
    <property type="entry name" value="Kinase-like_dom_sf"/>
</dbReference>
<dbReference type="RefSeq" id="XP_031982209.1">
    <property type="nucleotide sequence ID" value="XM_032126318.1"/>
</dbReference>
<keyword evidence="6" id="KW-0547">Nucleotide-binding</keyword>
<keyword evidence="10" id="KW-1015">Disulfide bond</keyword>
<evidence type="ECO:0000256" key="8">
    <source>
        <dbReference type="ARBA" id="ARBA00022840"/>
    </source>
</evidence>
<dbReference type="PROSITE" id="PS00108">
    <property type="entry name" value="PROTEIN_KINASE_ST"/>
    <property type="match status" value="1"/>
</dbReference>
<dbReference type="SMART" id="SM00220">
    <property type="entry name" value="S_TKc"/>
    <property type="match status" value="1"/>
</dbReference>
<keyword evidence="8" id="KW-0067">ATP-binding</keyword>
<dbReference type="GO" id="GO:0005524">
    <property type="term" value="F:ATP binding"/>
    <property type="evidence" value="ECO:0007669"/>
    <property type="project" value="UniProtKB-UniRule"/>
</dbReference>
<dbReference type="Ensembl" id="ENSCMUT00000013962.2">
    <property type="protein sequence ID" value="ENSCMUP00000012996.2"/>
    <property type="gene ID" value="ENSCMUG00000008170.2"/>
</dbReference>
<keyword evidence="3" id="KW-0597">Phosphoprotein</keyword>
<dbReference type="FunFam" id="1.10.510.10:FF:000375">
    <property type="entry name" value="Putative eukaryotic translation initiation factor 2-alpha kinase 1"/>
    <property type="match status" value="1"/>
</dbReference>
<keyword evidence="23" id="KW-1185">Reference proteome</keyword>
<dbReference type="AlphaFoldDB" id="A0A8C3GXG3"/>
<evidence type="ECO:0000256" key="19">
    <source>
        <dbReference type="SAM" id="Coils"/>
    </source>
</evidence>
<evidence type="ECO:0000256" key="9">
    <source>
        <dbReference type="ARBA" id="ARBA00022843"/>
    </source>
</evidence>
<dbReference type="InterPro" id="IPR054521">
    <property type="entry name" value="HRI2_3H"/>
</dbReference>
<dbReference type="InterPro" id="IPR008271">
    <property type="entry name" value="Ser/Thr_kinase_AS"/>
</dbReference>
<feature type="compositionally biased region" description="Polar residues" evidence="20">
    <location>
        <begin position="435"/>
        <end position="460"/>
    </location>
</feature>
<dbReference type="CTD" id="27102"/>
<keyword evidence="2" id="KW-0723">Serine/threonine-protein kinase</keyword>
<dbReference type="Gene3D" id="3.30.200.20">
    <property type="entry name" value="Phosphorylase Kinase, domain 1"/>
    <property type="match status" value="1"/>
</dbReference>
<dbReference type="GO" id="GO:0005634">
    <property type="term" value="C:nucleus"/>
    <property type="evidence" value="ECO:0007669"/>
    <property type="project" value="TreeGrafter"/>
</dbReference>
<evidence type="ECO:0000256" key="12">
    <source>
        <dbReference type="ARBA" id="ARBA00037982"/>
    </source>
</evidence>
<sequence length="799" mass="89930">MTSLRRPLASGARRRPGRRAGGGRRGGGGGGGGSSERLRVTRGPAPPLCRGREPLEGARRPPVRARGSRGLRAVSVPVRREGDAPLPAADLRYKLLPARPRLPGRRFPSRVYPSGSCFIAPRSKRGHKRWPGPQSRPQGGGRAPPAAAEGTRAPAPGMWGGRRAAALRAPPPAIEYPEESPEPRFDESDVPAELRVANGSQKFVKFTSTIQNQLLLVSLLEHLCHMYTHNPVHSRCLFRILRQAFTRTGLLSPFAFCDEFSTVRLQHNRAIAELMKAANQQILNGELDNGESHAIGEKEVLFEAQTSRYLIEFEEVARLGKGGYGKVYKVRNKLDGQFYAIKKIKIKKATRRDCMKVLREVKVLAGLQHPNIVGYHTAWMEQVQTVHPKGKTIMELQPLSLEQESSNDHCHIQSVESDSSIIFADLTSQEKKSSDSTNLKNLGGESVQNMDVRNDFTNSNSKERVKPNKCELSIELQEDFVHNVNSLSTDVKNHSTQGCHSSLDQDASTESQSSSESKSYSEECSKNEVALCGEFEVEYHLMLHIQMQLCEISLWDWIVDRNKRCNKRSEDTSSPYHLVDVRWTTKIFQEVVEGVCYIHSMGVMHRDIKPRNIFLHGSDHQVKIGDFGLACKDLLWDDADQRFQTERINGKRINGLTHTSGVGTCLYASPEQLQGSHYDFKSDMYSMGVILLELFQPFGTEMERTEVLTHLRTGQIPHTFYKKWPTQAKYVKLLTSARATERPTAAQLRDSELFHTTDQVISNLQEKVRQQEEEIEKLRETIRQLSEEQDEQTRLGSPV</sequence>
<accession>A0A8U7PBA4</accession>
<protein>
    <recommendedName>
        <fullName evidence="13">Eukaryotic translation initiation factor 2-alpha kinase 1</fullName>
        <ecNumber evidence="1">2.7.11.1</ecNumber>
    </recommendedName>
    <alternativeName>
        <fullName evidence="15">Heme-regulated eukaryotic initiation factor eIF-2-alpha kinase</fullName>
    </alternativeName>
    <alternativeName>
        <fullName evidence="14">Hemin-sensitive initiation factor 2-alpha kinase</fullName>
    </alternativeName>
</protein>
<evidence type="ECO:0000256" key="6">
    <source>
        <dbReference type="ARBA" id="ARBA00022741"/>
    </source>
</evidence>
<dbReference type="InterPro" id="IPR050339">
    <property type="entry name" value="CC_SR_Kinase"/>
</dbReference>
<evidence type="ECO:0000256" key="16">
    <source>
        <dbReference type="ARBA" id="ARBA00046654"/>
    </source>
</evidence>
<feature type="compositionally biased region" description="Low complexity" evidence="20">
    <location>
        <begin position="508"/>
        <end position="518"/>
    </location>
</feature>
<dbReference type="GO" id="GO:0005737">
    <property type="term" value="C:cytoplasm"/>
    <property type="evidence" value="ECO:0007669"/>
    <property type="project" value="TreeGrafter"/>
</dbReference>
<reference evidence="23" key="1">
    <citation type="submission" date="2019-10" db="EMBL/GenBank/DDBJ databases">
        <title>Corvus moneduloides (New Caledonian crow) genome, bCorMon1, primary haplotype.</title>
        <authorList>
            <person name="Rutz C."/>
            <person name="Fungtammasan C."/>
            <person name="Mountcastle J."/>
            <person name="Formenti G."/>
            <person name="Chow W."/>
            <person name="Howe K."/>
            <person name="Steele M.P."/>
            <person name="Fernandes J."/>
            <person name="Gilbert M.T.P."/>
            <person name="Fedrigo O."/>
            <person name="Jarvis E.D."/>
            <person name="Gemmell N."/>
        </authorList>
    </citation>
    <scope>NUCLEOTIDE SEQUENCE [LARGE SCALE GENOMIC DNA]</scope>
</reference>
<evidence type="ECO:0000256" key="5">
    <source>
        <dbReference type="ARBA" id="ARBA00022737"/>
    </source>
</evidence>
<comment type="similarity">
    <text evidence="12">Belongs to the protein kinase superfamily. Ser/Thr protein kinase family. GCN2 subfamily.</text>
</comment>
<dbReference type="GO" id="GO:0017148">
    <property type="term" value="P:negative regulation of translation"/>
    <property type="evidence" value="ECO:0007669"/>
    <property type="project" value="UniProtKB-KW"/>
</dbReference>
<evidence type="ECO:0000256" key="18">
    <source>
        <dbReference type="ARBA" id="ARBA00048977"/>
    </source>
</evidence>
<evidence type="ECO:0000256" key="10">
    <source>
        <dbReference type="ARBA" id="ARBA00023157"/>
    </source>
</evidence>
<feature type="coiled-coil region" evidence="19">
    <location>
        <begin position="754"/>
        <end position="795"/>
    </location>
</feature>
<dbReference type="InterPro" id="IPR017441">
    <property type="entry name" value="Protein_kinase_ATP_BS"/>
</dbReference>
<feature type="region of interest" description="Disordered" evidence="20">
    <location>
        <begin position="118"/>
        <end position="159"/>
    </location>
</feature>
<dbReference type="GO" id="GO:0004694">
    <property type="term" value="F:eukaryotic translation initiation factor 2alpha kinase activity"/>
    <property type="evidence" value="ECO:0007669"/>
    <property type="project" value="TreeGrafter"/>
</dbReference>
<keyword evidence="4" id="KW-0808">Transferase</keyword>
<feature type="region of interest" description="Disordered" evidence="20">
    <location>
        <begin position="491"/>
        <end position="520"/>
    </location>
</feature>
<gene>
    <name evidence="22" type="primary">EIF2AK1</name>
</gene>
<feature type="compositionally biased region" description="Basic residues" evidence="20">
    <location>
        <begin position="12"/>
        <end position="22"/>
    </location>
</feature>
<feature type="compositionally biased region" description="Polar residues" evidence="20">
    <location>
        <begin position="491"/>
        <end position="506"/>
    </location>
</feature>
<dbReference type="PANTHER" id="PTHR11042:SF160">
    <property type="entry name" value="EUKARYOTIC TRANSLATION INITIATION FACTOR 2-ALPHA KINASE 1"/>
    <property type="match status" value="1"/>
</dbReference>
<dbReference type="GeneID" id="116452137"/>
<comment type="catalytic activity">
    <reaction evidence="17">
        <text>L-threonyl-[protein] + ATP = O-phospho-L-threonyl-[protein] + ADP + H(+)</text>
        <dbReference type="Rhea" id="RHEA:46608"/>
        <dbReference type="Rhea" id="RHEA-COMP:11060"/>
        <dbReference type="Rhea" id="RHEA-COMP:11605"/>
        <dbReference type="ChEBI" id="CHEBI:15378"/>
        <dbReference type="ChEBI" id="CHEBI:30013"/>
        <dbReference type="ChEBI" id="CHEBI:30616"/>
        <dbReference type="ChEBI" id="CHEBI:61977"/>
        <dbReference type="ChEBI" id="CHEBI:456216"/>
        <dbReference type="EC" id="2.7.11.1"/>
    </reaction>
    <physiologicalReaction direction="left-to-right" evidence="17">
        <dbReference type="Rhea" id="RHEA:46609"/>
    </physiologicalReaction>
</comment>
<dbReference type="PANTHER" id="PTHR11042">
    <property type="entry name" value="EUKARYOTIC TRANSLATION INITIATION FACTOR 2-ALPHA KINASE EIF2-ALPHA KINASE -RELATED"/>
    <property type="match status" value="1"/>
</dbReference>
<reference evidence="22" key="2">
    <citation type="submission" date="2025-08" db="UniProtKB">
        <authorList>
            <consortium name="Ensembl"/>
        </authorList>
    </citation>
    <scope>IDENTIFICATION</scope>
</reference>
<keyword evidence="5" id="KW-0677">Repeat</keyword>
<dbReference type="Pfam" id="PF00069">
    <property type="entry name" value="Pkinase"/>
    <property type="match status" value="2"/>
</dbReference>
<evidence type="ECO:0000259" key="21">
    <source>
        <dbReference type="PROSITE" id="PS50011"/>
    </source>
</evidence>
<evidence type="ECO:0000256" key="3">
    <source>
        <dbReference type="ARBA" id="ARBA00022553"/>
    </source>
</evidence>
<organism evidence="22 23">
    <name type="scientific">Corvus moneduloides</name>
    <name type="common">New Caledonian crow</name>
    <dbReference type="NCBI Taxonomy" id="1196302"/>
    <lineage>
        <taxon>Eukaryota</taxon>
        <taxon>Metazoa</taxon>
        <taxon>Chordata</taxon>
        <taxon>Craniata</taxon>
        <taxon>Vertebrata</taxon>
        <taxon>Euteleostomi</taxon>
        <taxon>Archelosauria</taxon>
        <taxon>Archosauria</taxon>
        <taxon>Dinosauria</taxon>
        <taxon>Saurischia</taxon>
        <taxon>Theropoda</taxon>
        <taxon>Coelurosauria</taxon>
        <taxon>Aves</taxon>
        <taxon>Neognathae</taxon>
        <taxon>Neoaves</taxon>
        <taxon>Telluraves</taxon>
        <taxon>Australaves</taxon>
        <taxon>Passeriformes</taxon>
        <taxon>Corvoidea</taxon>
        <taxon>Corvidae</taxon>
        <taxon>Corvus</taxon>
    </lineage>
</organism>
<feature type="region of interest" description="Disordered" evidence="20">
    <location>
        <begin position="433"/>
        <end position="464"/>
    </location>
</feature>
<dbReference type="Proteomes" id="UP000694553">
    <property type="component" value="Unassembled WGS sequence"/>
</dbReference>
<feature type="compositionally biased region" description="Low complexity" evidence="20">
    <location>
        <begin position="131"/>
        <end position="159"/>
    </location>
</feature>
<dbReference type="PROSITE" id="PS50011">
    <property type="entry name" value="PROTEIN_KINASE_DOM"/>
    <property type="match status" value="1"/>
</dbReference>
<comment type="subunit">
    <text evidence="16">Synthesized in an inactive form that binds to the N-terminal domain of CDC37. Has to be associated with a multiprotein complex containing Hsp90, CDC37 and PPP5C for maturation and activation by autophosphorylation. The phosphatase PPP5C modulates this activation. Homodimer; homodimerizes in presence of heme, forming a disulfide-linked inactive homodimer. Interacts with DELE1; binds both to full-length DELE1 and processed form of DELE1 (S-DELE1) in response to stress, leading to activate its protein kinase activity and trigger the integrated stress response (ISR).</text>
</comment>
<dbReference type="OMA" id="RECMWEE"/>
<dbReference type="EC" id="2.7.11.1" evidence="1"/>
<evidence type="ECO:0000256" key="11">
    <source>
        <dbReference type="ARBA" id="ARBA00023193"/>
    </source>
</evidence>
<accession>A0A8C3GXG3</accession>
<evidence type="ECO:0000256" key="7">
    <source>
        <dbReference type="ARBA" id="ARBA00022777"/>
    </source>
</evidence>
<proteinExistence type="inferred from homology"/>
<evidence type="ECO:0000256" key="4">
    <source>
        <dbReference type="ARBA" id="ARBA00022679"/>
    </source>
</evidence>
<feature type="compositionally biased region" description="Basic and acidic residues" evidence="20">
    <location>
        <begin position="50"/>
        <end position="59"/>
    </location>
</feature>
<reference evidence="22" key="3">
    <citation type="submission" date="2025-09" db="UniProtKB">
        <authorList>
            <consortium name="Ensembl"/>
        </authorList>
    </citation>
    <scope>IDENTIFICATION</scope>
</reference>
<keyword evidence="9" id="KW-0832">Ubl conjugation</keyword>